<proteinExistence type="inferred from homology"/>
<evidence type="ECO:0000256" key="3">
    <source>
        <dbReference type="ARBA" id="ARBA00022963"/>
    </source>
</evidence>
<evidence type="ECO:0000256" key="4">
    <source>
        <dbReference type="SAM" id="SignalP"/>
    </source>
</evidence>
<keyword evidence="4" id="KW-0732">Signal</keyword>
<protein>
    <recommendedName>
        <fullName evidence="7">GDSL esterase/lipase LTL1</fullName>
    </recommendedName>
</protein>
<evidence type="ECO:0008006" key="7">
    <source>
        <dbReference type="Google" id="ProtNLM"/>
    </source>
</evidence>
<dbReference type="Proteomes" id="UP000636709">
    <property type="component" value="Unassembled WGS sequence"/>
</dbReference>
<dbReference type="InterPro" id="IPR035669">
    <property type="entry name" value="SGNH_plant_lipase-like"/>
</dbReference>
<dbReference type="Gene3D" id="3.40.50.1110">
    <property type="entry name" value="SGNH hydrolase"/>
    <property type="match status" value="1"/>
</dbReference>
<evidence type="ECO:0000313" key="6">
    <source>
        <dbReference type="Proteomes" id="UP000636709"/>
    </source>
</evidence>
<keyword evidence="6" id="KW-1185">Reference proteome</keyword>
<comment type="caution">
    <text evidence="5">The sequence shown here is derived from an EMBL/GenBank/DDBJ whole genome shotgun (WGS) entry which is preliminary data.</text>
</comment>
<feature type="signal peptide" evidence="4">
    <location>
        <begin position="1"/>
        <end position="25"/>
    </location>
</feature>
<dbReference type="PANTHER" id="PTHR45648">
    <property type="entry name" value="GDSL LIPASE/ACYLHYDROLASE FAMILY PROTEIN (AFU_ORTHOLOGUE AFUA_4G14700)"/>
    <property type="match status" value="1"/>
</dbReference>
<evidence type="ECO:0000256" key="2">
    <source>
        <dbReference type="ARBA" id="ARBA00022801"/>
    </source>
</evidence>
<dbReference type="GO" id="GO:0016042">
    <property type="term" value="P:lipid catabolic process"/>
    <property type="evidence" value="ECO:0007669"/>
    <property type="project" value="UniProtKB-KW"/>
</dbReference>
<evidence type="ECO:0000256" key="1">
    <source>
        <dbReference type="ARBA" id="ARBA00008668"/>
    </source>
</evidence>
<dbReference type="EMBL" id="JACEFO010001924">
    <property type="protein sequence ID" value="KAF8693782.1"/>
    <property type="molecule type" value="Genomic_DNA"/>
</dbReference>
<dbReference type="InterPro" id="IPR001087">
    <property type="entry name" value="GDSL"/>
</dbReference>
<dbReference type="GO" id="GO:0016788">
    <property type="term" value="F:hydrolase activity, acting on ester bonds"/>
    <property type="evidence" value="ECO:0007669"/>
    <property type="project" value="InterPro"/>
</dbReference>
<dbReference type="OrthoDB" id="1600564at2759"/>
<evidence type="ECO:0000313" key="5">
    <source>
        <dbReference type="EMBL" id="KAF8693782.1"/>
    </source>
</evidence>
<keyword evidence="2" id="KW-0378">Hydrolase</keyword>
<reference evidence="5" key="1">
    <citation type="submission" date="2020-07" db="EMBL/GenBank/DDBJ databases">
        <title>Genome sequence and genetic diversity analysis of an under-domesticated orphan crop, white fonio (Digitaria exilis).</title>
        <authorList>
            <person name="Bennetzen J.L."/>
            <person name="Chen S."/>
            <person name="Ma X."/>
            <person name="Wang X."/>
            <person name="Yssel A.E.J."/>
            <person name="Chaluvadi S.R."/>
            <person name="Johnson M."/>
            <person name="Gangashetty P."/>
            <person name="Hamidou F."/>
            <person name="Sanogo M.D."/>
            <person name="Zwaenepoel A."/>
            <person name="Wallace J."/>
            <person name="Van De Peer Y."/>
            <person name="Van Deynze A."/>
        </authorList>
    </citation>
    <scope>NUCLEOTIDE SEQUENCE</scope>
    <source>
        <tissue evidence="5">Leaves</tissue>
    </source>
</reference>
<dbReference type="InterPro" id="IPR036514">
    <property type="entry name" value="SGNH_hydro_sf"/>
</dbReference>
<sequence length="370" mass="40407">MGAALVPLLVSLLCLVSSALPAASAARAFFVFGDSLVDNGNNNYLLTTARADAPPYGIDFPTHQATGRFSNGLNIPDIISEHLGAEPALPYLSPELRGEKLLVGANFASAGVGILNDTGIQFVNIIRIGDQLQYFQEYQRKLRALVGPEQARQVVNQALVLITLGGNDFVNNYFVVPMSVRSRQYALPDYVRFIVSEYRKILLRLHELGARKVIVTGTGQLGCVPAELALHSQNGECAGELMRAVNLFNPQLVEMVRGLNRVLGADVFVTANTLRINFDYLNDPQRYGTCFAGFTNVQVACCGQGPYNGVGLCTAASNVCDNRDVFAFWDAFHPTERANRIIVGQFMHGDTDYMHPMNLSTILAMDREGL</sequence>
<gene>
    <name evidence="5" type="ORF">HU200_039206</name>
</gene>
<dbReference type="SUPFAM" id="SSF52266">
    <property type="entry name" value="SGNH hydrolase"/>
    <property type="match status" value="1"/>
</dbReference>
<organism evidence="5 6">
    <name type="scientific">Digitaria exilis</name>
    <dbReference type="NCBI Taxonomy" id="1010633"/>
    <lineage>
        <taxon>Eukaryota</taxon>
        <taxon>Viridiplantae</taxon>
        <taxon>Streptophyta</taxon>
        <taxon>Embryophyta</taxon>
        <taxon>Tracheophyta</taxon>
        <taxon>Spermatophyta</taxon>
        <taxon>Magnoliopsida</taxon>
        <taxon>Liliopsida</taxon>
        <taxon>Poales</taxon>
        <taxon>Poaceae</taxon>
        <taxon>PACMAD clade</taxon>
        <taxon>Panicoideae</taxon>
        <taxon>Panicodae</taxon>
        <taxon>Paniceae</taxon>
        <taxon>Anthephorinae</taxon>
        <taxon>Digitaria</taxon>
    </lineage>
</organism>
<name>A0A835ELQ5_9POAL</name>
<feature type="chain" id="PRO_5032407236" description="GDSL esterase/lipase LTL1" evidence="4">
    <location>
        <begin position="26"/>
        <end position="370"/>
    </location>
</feature>
<dbReference type="Pfam" id="PF00657">
    <property type="entry name" value="Lipase_GDSL"/>
    <property type="match status" value="1"/>
</dbReference>
<keyword evidence="3" id="KW-0443">Lipid metabolism</keyword>
<dbReference type="InterPro" id="IPR051058">
    <property type="entry name" value="GDSL_Est/Lipase"/>
</dbReference>
<dbReference type="AlphaFoldDB" id="A0A835ELQ5"/>
<keyword evidence="3" id="KW-0442">Lipid degradation</keyword>
<dbReference type="PANTHER" id="PTHR45648:SF166">
    <property type="entry name" value="OS02G0617400 PROTEIN"/>
    <property type="match status" value="1"/>
</dbReference>
<comment type="similarity">
    <text evidence="1">Belongs to the 'GDSL' lipolytic enzyme family.</text>
</comment>
<accession>A0A835ELQ5</accession>
<dbReference type="CDD" id="cd01837">
    <property type="entry name" value="SGNH_plant_lipase_like"/>
    <property type="match status" value="1"/>
</dbReference>